<feature type="transmembrane region" description="Helical" evidence="1">
    <location>
        <begin position="217"/>
        <end position="236"/>
    </location>
</feature>
<reference evidence="3" key="1">
    <citation type="journal article" date="2011" name="J. Bacteriol.">
        <title>Genome sequences of eight morphologically diverse alphaproteobacteria.</title>
        <authorList>
            <consortium name="US DOE Joint Genome Institute"/>
            <person name="Brown P.J."/>
            <person name="Kysela D.T."/>
            <person name="Buechlein A."/>
            <person name="Hemmerich C."/>
            <person name="Brun Y.V."/>
        </authorList>
    </citation>
    <scope>NUCLEOTIDE SEQUENCE [LARGE SCALE GENOMIC DNA]</scope>
    <source>
        <strain evidence="3">ATCC 17100 / ATH 3.1.1 / DSM 162 / LMG 4299</strain>
    </source>
</reference>
<feature type="transmembrane region" description="Helical" evidence="1">
    <location>
        <begin position="333"/>
        <end position="351"/>
    </location>
</feature>
<dbReference type="GO" id="GO:0010468">
    <property type="term" value="P:regulation of gene expression"/>
    <property type="evidence" value="ECO:0007669"/>
    <property type="project" value="InterPro"/>
</dbReference>
<sequence>MIPFPRRFETLPHARQWLMLALFSAAFAALLDLASIPAAVFLGPMAAGVVLGVKGATIRVARVPYIGAQALMGLFIASAITPSILQSFAKEWPIILGVVFSIIVASSLLGWAMSRWRAMPGTTSIWGSWPGAAGAMVIMAGEFGADARLVAFMQYFRVACVASLASVVATFWAHSTGVPHPDIAWFPAMDERPFAVTLMLAGICAIVGRATHFPSGAMLLALVAGSALNLAGLVHIELPKWLMAVTYALLGWNVGLCFTPDILAHAFRALPKIVLSVALLIAFSAVLAWLLTETLGIDALTAYLATSPGGMDSVAIIAASTNVDVPFVMALQTIRFLIIIMIGPPLARLVARHMEVSGRYG</sequence>
<dbReference type="Pfam" id="PF05145">
    <property type="entry name" value="AbrB"/>
    <property type="match status" value="1"/>
</dbReference>
<evidence type="ECO:0000256" key="1">
    <source>
        <dbReference type="SAM" id="Phobius"/>
    </source>
</evidence>
<feature type="transmembrane region" description="Helical" evidence="1">
    <location>
        <begin position="66"/>
        <end position="85"/>
    </location>
</feature>
<dbReference type="HOGENOM" id="CLU_050210_0_1_5"/>
<dbReference type="PIRSF" id="PIRSF038991">
    <property type="entry name" value="Protein_AbrB"/>
    <property type="match status" value="1"/>
</dbReference>
<dbReference type="InterPro" id="IPR007820">
    <property type="entry name" value="AbrB_fam"/>
</dbReference>
<accession>E3I8D1</accession>
<dbReference type="PANTHER" id="PTHR38457">
    <property type="entry name" value="REGULATOR ABRB-RELATED"/>
    <property type="match status" value="1"/>
</dbReference>
<feature type="transmembrane region" description="Helical" evidence="1">
    <location>
        <begin position="155"/>
        <end position="173"/>
    </location>
</feature>
<proteinExistence type="predicted"/>
<protein>
    <submittedName>
        <fullName evidence="2">Membrane protein AbrB duplication</fullName>
    </submittedName>
</protein>
<evidence type="ECO:0000313" key="3">
    <source>
        <dbReference type="Proteomes" id="UP000001399"/>
    </source>
</evidence>
<dbReference type="eggNOG" id="COG3180">
    <property type="taxonomic scope" value="Bacteria"/>
</dbReference>
<dbReference type="AlphaFoldDB" id="E3I8D1"/>
<keyword evidence="1" id="KW-1133">Transmembrane helix</keyword>
<feature type="transmembrane region" description="Helical" evidence="1">
    <location>
        <begin position="193"/>
        <end position="210"/>
    </location>
</feature>
<dbReference type="KEGG" id="rva:Rvan_0474"/>
<dbReference type="NCBIfam" id="TIGR03082">
    <property type="entry name" value="Gneg_AbrB_dup"/>
    <property type="match status" value="2"/>
</dbReference>
<dbReference type="STRING" id="648757.Rvan_0474"/>
<dbReference type="Proteomes" id="UP000001399">
    <property type="component" value="Chromosome"/>
</dbReference>
<evidence type="ECO:0000313" key="2">
    <source>
        <dbReference type="EMBL" id="ADP69756.1"/>
    </source>
</evidence>
<feature type="transmembrane region" description="Helical" evidence="1">
    <location>
        <begin position="273"/>
        <end position="291"/>
    </location>
</feature>
<keyword evidence="1" id="KW-0812">Transmembrane</keyword>
<dbReference type="PANTHER" id="PTHR38457:SF1">
    <property type="entry name" value="REGULATOR ABRB-RELATED"/>
    <property type="match status" value="1"/>
</dbReference>
<keyword evidence="3" id="KW-1185">Reference proteome</keyword>
<dbReference type="EMBL" id="CP002292">
    <property type="protein sequence ID" value="ADP69756.1"/>
    <property type="molecule type" value="Genomic_DNA"/>
</dbReference>
<dbReference type="GO" id="GO:0016020">
    <property type="term" value="C:membrane"/>
    <property type="evidence" value="ECO:0007669"/>
    <property type="project" value="InterPro"/>
</dbReference>
<feature type="transmembrane region" description="Helical" evidence="1">
    <location>
        <begin position="242"/>
        <end position="264"/>
    </location>
</feature>
<feature type="transmembrane region" description="Helical" evidence="1">
    <location>
        <begin position="125"/>
        <end position="143"/>
    </location>
</feature>
<dbReference type="RefSeq" id="WP_013418160.1">
    <property type="nucleotide sequence ID" value="NC_014664.1"/>
</dbReference>
<keyword evidence="1" id="KW-0472">Membrane</keyword>
<dbReference type="InterPro" id="IPR017516">
    <property type="entry name" value="AbrB_dup"/>
</dbReference>
<name>E3I8D1_RHOVT</name>
<gene>
    <name evidence="2" type="ordered locus">Rvan_0474</name>
</gene>
<organism evidence="2 3">
    <name type="scientific">Rhodomicrobium vannielii (strain ATCC 17100 / DSM 162 / LMG 4299 / NCIMB 10020 / ATH 3.1.1)</name>
    <dbReference type="NCBI Taxonomy" id="648757"/>
    <lineage>
        <taxon>Bacteria</taxon>
        <taxon>Pseudomonadati</taxon>
        <taxon>Pseudomonadota</taxon>
        <taxon>Alphaproteobacteria</taxon>
        <taxon>Hyphomicrobiales</taxon>
        <taxon>Hyphomicrobiaceae</taxon>
        <taxon>Rhodomicrobium</taxon>
    </lineage>
</organism>
<feature type="transmembrane region" description="Helical" evidence="1">
    <location>
        <begin position="92"/>
        <end position="113"/>
    </location>
</feature>